<protein>
    <submittedName>
        <fullName evidence="1">Uncharacterized protein</fullName>
    </submittedName>
</protein>
<evidence type="ECO:0000313" key="2">
    <source>
        <dbReference type="Proteomes" id="UP000439903"/>
    </source>
</evidence>
<proteinExistence type="predicted"/>
<gene>
    <name evidence="1" type="ORF">F8M41_019178</name>
</gene>
<dbReference type="Proteomes" id="UP000439903">
    <property type="component" value="Unassembled WGS sequence"/>
</dbReference>
<sequence>MTLPLDINAIFDIKEEDMVISNGSDHELDNMLDSILYVIDGAGQTWETQDDNNTTINKLETKIGSEYLEWIKNLEKVELSYYKHNHWVHEDSTKKILIV</sequence>
<name>A0A8H4B2F2_GIGMA</name>
<organism evidence="1 2">
    <name type="scientific">Gigaspora margarita</name>
    <dbReference type="NCBI Taxonomy" id="4874"/>
    <lineage>
        <taxon>Eukaryota</taxon>
        <taxon>Fungi</taxon>
        <taxon>Fungi incertae sedis</taxon>
        <taxon>Mucoromycota</taxon>
        <taxon>Glomeromycotina</taxon>
        <taxon>Glomeromycetes</taxon>
        <taxon>Diversisporales</taxon>
        <taxon>Gigasporaceae</taxon>
        <taxon>Gigaspora</taxon>
    </lineage>
</organism>
<reference evidence="1 2" key="1">
    <citation type="journal article" date="2019" name="Environ. Microbiol.">
        <title>At the nexus of three kingdoms: the genome of the mycorrhizal fungus Gigaspora margarita provides insights into plant, endobacterial and fungal interactions.</title>
        <authorList>
            <person name="Venice F."/>
            <person name="Ghignone S."/>
            <person name="Salvioli di Fossalunga A."/>
            <person name="Amselem J."/>
            <person name="Novero M."/>
            <person name="Xianan X."/>
            <person name="Sedzielewska Toro K."/>
            <person name="Morin E."/>
            <person name="Lipzen A."/>
            <person name="Grigoriev I.V."/>
            <person name="Henrissat B."/>
            <person name="Martin F.M."/>
            <person name="Bonfante P."/>
        </authorList>
    </citation>
    <scope>NUCLEOTIDE SEQUENCE [LARGE SCALE GENOMIC DNA]</scope>
    <source>
        <strain evidence="1 2">BEG34</strain>
    </source>
</reference>
<dbReference type="EMBL" id="WTPW01000050">
    <property type="protein sequence ID" value="KAF0554408.1"/>
    <property type="molecule type" value="Genomic_DNA"/>
</dbReference>
<comment type="caution">
    <text evidence="1">The sequence shown here is derived from an EMBL/GenBank/DDBJ whole genome shotgun (WGS) entry which is preliminary data.</text>
</comment>
<evidence type="ECO:0000313" key="1">
    <source>
        <dbReference type="EMBL" id="KAF0554408.1"/>
    </source>
</evidence>
<keyword evidence="2" id="KW-1185">Reference proteome</keyword>
<accession>A0A8H4B2F2</accession>
<dbReference type="OrthoDB" id="10456151at2759"/>
<dbReference type="AlphaFoldDB" id="A0A8H4B2F2"/>